<name>A0A9W8H7K7_9FUNG</name>
<evidence type="ECO:0000313" key="2">
    <source>
        <dbReference type="Proteomes" id="UP001140172"/>
    </source>
</evidence>
<evidence type="ECO:0000313" key="1">
    <source>
        <dbReference type="EMBL" id="KAJ2777856.1"/>
    </source>
</evidence>
<gene>
    <name evidence="1" type="ORF">GGI15_004376</name>
</gene>
<dbReference type="OrthoDB" id="415532at2759"/>
<protein>
    <submittedName>
        <fullName evidence="1">Uncharacterized protein</fullName>
    </submittedName>
</protein>
<reference evidence="1" key="1">
    <citation type="submission" date="2022-07" db="EMBL/GenBank/DDBJ databases">
        <title>Phylogenomic reconstructions and comparative analyses of Kickxellomycotina fungi.</title>
        <authorList>
            <person name="Reynolds N.K."/>
            <person name="Stajich J.E."/>
            <person name="Barry K."/>
            <person name="Grigoriev I.V."/>
            <person name="Crous P."/>
            <person name="Smith M.E."/>
        </authorList>
    </citation>
    <scope>NUCLEOTIDE SEQUENCE</scope>
    <source>
        <strain evidence="1">BCRC 34489</strain>
    </source>
</reference>
<comment type="caution">
    <text evidence="1">The sequence shown here is derived from an EMBL/GenBank/DDBJ whole genome shotgun (WGS) entry which is preliminary data.</text>
</comment>
<keyword evidence="2" id="KW-1185">Reference proteome</keyword>
<accession>A0A9W8H7K7</accession>
<proteinExistence type="predicted"/>
<feature type="non-terminal residue" evidence="1">
    <location>
        <position position="62"/>
    </location>
</feature>
<dbReference type="Proteomes" id="UP001140172">
    <property type="component" value="Unassembled WGS sequence"/>
</dbReference>
<sequence length="62" mass="6988">MTAAPSENKSGLIGRLAKIELAFPDEKDIRSTWLTVVEKHMIQASAFIRSEENWEQKLDDAA</sequence>
<dbReference type="AlphaFoldDB" id="A0A9W8H7K7"/>
<organism evidence="1 2">
    <name type="scientific">Coemansia interrupta</name>
    <dbReference type="NCBI Taxonomy" id="1126814"/>
    <lineage>
        <taxon>Eukaryota</taxon>
        <taxon>Fungi</taxon>
        <taxon>Fungi incertae sedis</taxon>
        <taxon>Zoopagomycota</taxon>
        <taxon>Kickxellomycotina</taxon>
        <taxon>Kickxellomycetes</taxon>
        <taxon>Kickxellales</taxon>
        <taxon>Kickxellaceae</taxon>
        <taxon>Coemansia</taxon>
    </lineage>
</organism>
<dbReference type="EMBL" id="JANBUM010000385">
    <property type="protein sequence ID" value="KAJ2777856.1"/>
    <property type="molecule type" value="Genomic_DNA"/>
</dbReference>